<dbReference type="Proteomes" id="UP001159363">
    <property type="component" value="Chromosome 5"/>
</dbReference>
<proteinExistence type="predicted"/>
<evidence type="ECO:0000313" key="2">
    <source>
        <dbReference type="EMBL" id="KAJ8881301.1"/>
    </source>
</evidence>
<comment type="caution">
    <text evidence="2">The sequence shown here is derived from an EMBL/GenBank/DDBJ whole genome shotgun (WGS) entry which is preliminary data.</text>
</comment>
<protein>
    <submittedName>
        <fullName evidence="2">Uncharacterized protein</fullName>
    </submittedName>
</protein>
<name>A0ABQ9HAR7_9NEOP</name>
<reference evidence="2 3" key="1">
    <citation type="submission" date="2023-02" db="EMBL/GenBank/DDBJ databases">
        <title>LHISI_Scaffold_Assembly.</title>
        <authorList>
            <person name="Stuart O.P."/>
            <person name="Cleave R."/>
            <person name="Magrath M.J.L."/>
            <person name="Mikheyev A.S."/>
        </authorList>
    </citation>
    <scope>NUCLEOTIDE SEQUENCE [LARGE SCALE GENOMIC DNA]</scope>
    <source>
        <strain evidence="2">Daus_M_001</strain>
        <tissue evidence="2">Leg muscle</tissue>
    </source>
</reference>
<evidence type="ECO:0000256" key="1">
    <source>
        <dbReference type="SAM" id="MobiDB-lite"/>
    </source>
</evidence>
<evidence type="ECO:0000313" key="3">
    <source>
        <dbReference type="Proteomes" id="UP001159363"/>
    </source>
</evidence>
<organism evidence="2 3">
    <name type="scientific">Dryococelus australis</name>
    <dbReference type="NCBI Taxonomy" id="614101"/>
    <lineage>
        <taxon>Eukaryota</taxon>
        <taxon>Metazoa</taxon>
        <taxon>Ecdysozoa</taxon>
        <taxon>Arthropoda</taxon>
        <taxon>Hexapoda</taxon>
        <taxon>Insecta</taxon>
        <taxon>Pterygota</taxon>
        <taxon>Neoptera</taxon>
        <taxon>Polyneoptera</taxon>
        <taxon>Phasmatodea</taxon>
        <taxon>Verophasmatodea</taxon>
        <taxon>Anareolatae</taxon>
        <taxon>Phasmatidae</taxon>
        <taxon>Eurycanthinae</taxon>
        <taxon>Dryococelus</taxon>
    </lineage>
</organism>
<accession>A0ABQ9HAR7</accession>
<gene>
    <name evidence="2" type="ORF">PR048_017782</name>
</gene>
<feature type="compositionally biased region" description="Basic and acidic residues" evidence="1">
    <location>
        <begin position="234"/>
        <end position="252"/>
    </location>
</feature>
<sequence length="279" mass="30557">MWESCRTMPLVGWFSRCSPVSSALPFHPRSSLGQQRLATAGDETIPEISACGRLVYHGVSLASNLHATLFTKQLRSCPDARLPADAALASALCVPASFTTTSKRCSKFHISHWRKYSVNNGYAIYFAVRGADSKIIFGGLTSECREERKPYFPPIGVFLAPPSIPSRQPSSPEPLHWPGSCRILQPATTRRRGERGNDVTCGVTLRRGPCPLQVTGINELARGRDVTSENNTGDQRRNEKGEGEREIPEKTRRPAVSSGTIPTCRNLGVTWPGIEPVSL</sequence>
<dbReference type="EMBL" id="JARBHB010000006">
    <property type="protein sequence ID" value="KAJ8881301.1"/>
    <property type="molecule type" value="Genomic_DNA"/>
</dbReference>
<keyword evidence="3" id="KW-1185">Reference proteome</keyword>
<feature type="region of interest" description="Disordered" evidence="1">
    <location>
        <begin position="221"/>
        <end position="262"/>
    </location>
</feature>